<keyword evidence="3" id="KW-0804">Transcription</keyword>
<dbReference type="PANTHER" id="PTHR30055:SF148">
    <property type="entry name" value="TETR-FAMILY TRANSCRIPTIONAL REGULATOR"/>
    <property type="match status" value="1"/>
</dbReference>
<dbReference type="PANTHER" id="PTHR30055">
    <property type="entry name" value="HTH-TYPE TRANSCRIPTIONAL REGULATOR RUTR"/>
    <property type="match status" value="1"/>
</dbReference>
<feature type="DNA-binding region" description="H-T-H motif" evidence="4">
    <location>
        <begin position="20"/>
        <end position="39"/>
    </location>
</feature>
<reference evidence="6 7" key="1">
    <citation type="submission" date="2020-10" db="EMBL/GenBank/DDBJ databases">
        <title>Identification of Nocardia species via Next-generation sequencing and recognition of intraspecies genetic diversity.</title>
        <authorList>
            <person name="Li P."/>
            <person name="Li P."/>
            <person name="Lu B."/>
        </authorList>
    </citation>
    <scope>NUCLEOTIDE SEQUENCE [LARGE SCALE GENOMIC DNA]</scope>
    <source>
        <strain evidence="6 7">BJ06-0157</strain>
    </source>
</reference>
<dbReference type="InterPro" id="IPR001647">
    <property type="entry name" value="HTH_TetR"/>
</dbReference>
<gene>
    <name evidence="6" type="ORF">IU459_05475</name>
</gene>
<name>A0ABS0CK48_9NOCA</name>
<protein>
    <submittedName>
        <fullName evidence="6">TetR/AcrR family transcriptional regulator</fullName>
    </submittedName>
</protein>
<feature type="domain" description="HTH tetR-type" evidence="5">
    <location>
        <begin position="1"/>
        <end position="57"/>
    </location>
</feature>
<dbReference type="Proteomes" id="UP000702209">
    <property type="component" value="Unassembled WGS sequence"/>
</dbReference>
<dbReference type="PROSITE" id="PS50977">
    <property type="entry name" value="HTH_TETR_2"/>
    <property type="match status" value="1"/>
</dbReference>
<dbReference type="EMBL" id="JADLQX010000003">
    <property type="protein sequence ID" value="MBF6296993.1"/>
    <property type="molecule type" value="Genomic_DNA"/>
</dbReference>
<accession>A0ABS0CK48</accession>
<dbReference type="SUPFAM" id="SSF48498">
    <property type="entry name" value="Tetracyclin repressor-like, C-terminal domain"/>
    <property type="match status" value="1"/>
</dbReference>
<evidence type="ECO:0000256" key="4">
    <source>
        <dbReference type="PROSITE-ProRule" id="PRU00335"/>
    </source>
</evidence>
<keyword evidence="1" id="KW-0805">Transcription regulation</keyword>
<comment type="caution">
    <text evidence="6">The sequence shown here is derived from an EMBL/GenBank/DDBJ whole genome shotgun (WGS) entry which is preliminary data.</text>
</comment>
<evidence type="ECO:0000256" key="3">
    <source>
        <dbReference type="ARBA" id="ARBA00023163"/>
    </source>
</evidence>
<dbReference type="InterPro" id="IPR011075">
    <property type="entry name" value="TetR_C"/>
</dbReference>
<evidence type="ECO:0000259" key="5">
    <source>
        <dbReference type="PROSITE" id="PS50977"/>
    </source>
</evidence>
<dbReference type="PROSITE" id="PS01081">
    <property type="entry name" value="HTH_TETR_1"/>
    <property type="match status" value="1"/>
</dbReference>
<evidence type="ECO:0000313" key="6">
    <source>
        <dbReference type="EMBL" id="MBF6296993.1"/>
    </source>
</evidence>
<sequence length="188" mass="20319">MAVFEAVIAGLVDSGYGGLTIDGVAARAHISKTSMYRYWPSKEELVLDTIRGYLPPIQDVPYSGSIREDFLQMLRNTSALAASPTGIAIAGLLTEAHRHPALARAVFEQIIEPRQRIMLESLHRAAIRGEISPGAVTLLPIQVAVGVVNIHQLQFGAPPSDDELIQIVDQAVLPILGLTPDQKRPDIA</sequence>
<keyword evidence="2 4" id="KW-0238">DNA-binding</keyword>
<dbReference type="Gene3D" id="1.10.10.60">
    <property type="entry name" value="Homeodomain-like"/>
    <property type="match status" value="1"/>
</dbReference>
<dbReference type="SUPFAM" id="SSF46689">
    <property type="entry name" value="Homeodomain-like"/>
    <property type="match status" value="1"/>
</dbReference>
<evidence type="ECO:0000313" key="7">
    <source>
        <dbReference type="Proteomes" id="UP000702209"/>
    </source>
</evidence>
<evidence type="ECO:0000256" key="2">
    <source>
        <dbReference type="ARBA" id="ARBA00023125"/>
    </source>
</evidence>
<evidence type="ECO:0000256" key="1">
    <source>
        <dbReference type="ARBA" id="ARBA00023015"/>
    </source>
</evidence>
<dbReference type="Gene3D" id="1.10.357.10">
    <property type="entry name" value="Tetracycline Repressor, domain 2"/>
    <property type="match status" value="1"/>
</dbReference>
<dbReference type="RefSeq" id="WP_195128355.1">
    <property type="nucleotide sequence ID" value="NZ_JADLQX010000003.1"/>
</dbReference>
<proteinExistence type="predicted"/>
<dbReference type="Pfam" id="PF16859">
    <property type="entry name" value="TetR_C_11"/>
    <property type="match status" value="1"/>
</dbReference>
<dbReference type="InterPro" id="IPR009057">
    <property type="entry name" value="Homeodomain-like_sf"/>
</dbReference>
<dbReference type="InterPro" id="IPR023772">
    <property type="entry name" value="DNA-bd_HTH_TetR-type_CS"/>
</dbReference>
<organism evidence="6 7">
    <name type="scientific">Nocardia amamiensis</name>
    <dbReference type="NCBI Taxonomy" id="404578"/>
    <lineage>
        <taxon>Bacteria</taxon>
        <taxon>Bacillati</taxon>
        <taxon>Actinomycetota</taxon>
        <taxon>Actinomycetes</taxon>
        <taxon>Mycobacteriales</taxon>
        <taxon>Nocardiaceae</taxon>
        <taxon>Nocardia</taxon>
    </lineage>
</organism>
<keyword evidence="7" id="KW-1185">Reference proteome</keyword>
<dbReference type="InterPro" id="IPR036271">
    <property type="entry name" value="Tet_transcr_reg_TetR-rel_C_sf"/>
</dbReference>
<dbReference type="InterPro" id="IPR050109">
    <property type="entry name" value="HTH-type_TetR-like_transc_reg"/>
</dbReference>
<dbReference type="Pfam" id="PF00440">
    <property type="entry name" value="TetR_N"/>
    <property type="match status" value="1"/>
</dbReference>